<keyword evidence="6 9" id="KW-0472">Membrane</keyword>
<evidence type="ECO:0000256" key="1">
    <source>
        <dbReference type="ARBA" id="ARBA00004651"/>
    </source>
</evidence>
<feature type="transmembrane region" description="Helical" evidence="9">
    <location>
        <begin position="73"/>
        <end position="94"/>
    </location>
</feature>
<proteinExistence type="predicted"/>
<evidence type="ECO:0000256" key="7">
    <source>
        <dbReference type="ARBA" id="ARBA00023170"/>
    </source>
</evidence>
<evidence type="ECO:0000256" key="5">
    <source>
        <dbReference type="ARBA" id="ARBA00023040"/>
    </source>
</evidence>
<dbReference type="InterPro" id="IPR000276">
    <property type="entry name" value="GPCR_Rhodpsn"/>
</dbReference>
<dbReference type="GO" id="GO:0005886">
    <property type="term" value="C:plasma membrane"/>
    <property type="evidence" value="ECO:0007669"/>
    <property type="project" value="UniProtKB-SubCell"/>
</dbReference>
<dbReference type="Proteomes" id="UP000828390">
    <property type="component" value="Unassembled WGS sequence"/>
</dbReference>
<keyword evidence="3 9" id="KW-0812">Transmembrane</keyword>
<feature type="transmembrane region" description="Helical" evidence="9">
    <location>
        <begin position="171"/>
        <end position="192"/>
    </location>
</feature>
<name>A0A9D4ELL4_DREPO</name>
<keyword evidence="2" id="KW-1003">Cell membrane</keyword>
<dbReference type="EMBL" id="JAIWYP010000008">
    <property type="protein sequence ID" value="KAH3780225.1"/>
    <property type="molecule type" value="Genomic_DNA"/>
</dbReference>
<evidence type="ECO:0000313" key="11">
    <source>
        <dbReference type="EMBL" id="KAH3780225.1"/>
    </source>
</evidence>
<comment type="caution">
    <text evidence="11">The sequence shown here is derived from an EMBL/GenBank/DDBJ whole genome shotgun (WGS) entry which is preliminary data.</text>
</comment>
<feature type="transmembrane region" description="Helical" evidence="9">
    <location>
        <begin position="37"/>
        <end position="61"/>
    </location>
</feature>
<keyword evidence="8" id="KW-0807">Transducer</keyword>
<evidence type="ECO:0000256" key="3">
    <source>
        <dbReference type="ARBA" id="ARBA00022692"/>
    </source>
</evidence>
<dbReference type="Pfam" id="PF00001">
    <property type="entry name" value="7tm_1"/>
    <property type="match status" value="1"/>
</dbReference>
<keyword evidence="12" id="KW-1185">Reference proteome</keyword>
<evidence type="ECO:0000256" key="8">
    <source>
        <dbReference type="ARBA" id="ARBA00023224"/>
    </source>
</evidence>
<evidence type="ECO:0000313" key="12">
    <source>
        <dbReference type="Proteomes" id="UP000828390"/>
    </source>
</evidence>
<feature type="transmembrane region" description="Helical" evidence="9">
    <location>
        <begin position="114"/>
        <end position="134"/>
    </location>
</feature>
<evidence type="ECO:0000256" key="6">
    <source>
        <dbReference type="ARBA" id="ARBA00023136"/>
    </source>
</evidence>
<dbReference type="GO" id="GO:0007218">
    <property type="term" value="P:neuropeptide signaling pathway"/>
    <property type="evidence" value="ECO:0007669"/>
    <property type="project" value="TreeGrafter"/>
</dbReference>
<protein>
    <recommendedName>
        <fullName evidence="10">G-protein coupled receptors family 1 profile domain-containing protein</fullName>
    </recommendedName>
</protein>
<dbReference type="GO" id="GO:0008528">
    <property type="term" value="F:G protein-coupled peptide receptor activity"/>
    <property type="evidence" value="ECO:0007669"/>
    <property type="project" value="TreeGrafter"/>
</dbReference>
<feature type="transmembrane region" description="Helical" evidence="9">
    <location>
        <begin position="312"/>
        <end position="331"/>
    </location>
</feature>
<evidence type="ECO:0000256" key="9">
    <source>
        <dbReference type="SAM" id="Phobius"/>
    </source>
</evidence>
<keyword evidence="7" id="KW-0675">Receptor</keyword>
<sequence>MLVIIFIITVCFIGCVSNAASFRFYWQSKVSSTSNFLMTPISLIDCITCVCFSLNTVILIKSATFTNMTFCQFIVYSRVTLATCSFCIVLLIGIDRFLTMYASSSSPKLSMKEAKIFTVGFIVFSFGFAVPDLYVTGIVEYKVEIATNVILKGHYCTDLDDYKNVRQNHSIVKAATILIISAALVVMYALIARKIGTSVQGKDRTNVASPIRKECQTEVTDSETVNQQNPFIDNTVETYTTDTSNSQKDTYDCSNRRNITRVYKLNRQTLVQRITVQAFLMTLVSIGSVIPLSVIKLASPLKKYEYPLWMSFLYHTYLLRSCANPFIIGFCNRKFRQYCKEILCHFCFKLRLHN</sequence>
<keyword evidence="4 9" id="KW-1133">Transmembrane helix</keyword>
<dbReference type="CDD" id="cd00637">
    <property type="entry name" value="7tm_classA_rhodopsin-like"/>
    <property type="match status" value="1"/>
</dbReference>
<evidence type="ECO:0000259" key="10">
    <source>
        <dbReference type="PROSITE" id="PS50262"/>
    </source>
</evidence>
<accession>A0A9D4ELL4</accession>
<evidence type="ECO:0000256" key="2">
    <source>
        <dbReference type="ARBA" id="ARBA00022475"/>
    </source>
</evidence>
<comment type="subcellular location">
    <subcellularLocation>
        <location evidence="1">Cell membrane</location>
        <topology evidence="1">Multi-pass membrane protein</topology>
    </subcellularLocation>
</comment>
<organism evidence="11 12">
    <name type="scientific">Dreissena polymorpha</name>
    <name type="common">Zebra mussel</name>
    <name type="synonym">Mytilus polymorpha</name>
    <dbReference type="NCBI Taxonomy" id="45954"/>
    <lineage>
        <taxon>Eukaryota</taxon>
        <taxon>Metazoa</taxon>
        <taxon>Spiralia</taxon>
        <taxon>Lophotrochozoa</taxon>
        <taxon>Mollusca</taxon>
        <taxon>Bivalvia</taxon>
        <taxon>Autobranchia</taxon>
        <taxon>Heteroconchia</taxon>
        <taxon>Euheterodonta</taxon>
        <taxon>Imparidentia</taxon>
        <taxon>Neoheterodontei</taxon>
        <taxon>Myida</taxon>
        <taxon>Dreissenoidea</taxon>
        <taxon>Dreissenidae</taxon>
        <taxon>Dreissena</taxon>
    </lineage>
</organism>
<dbReference type="SUPFAM" id="SSF81321">
    <property type="entry name" value="Family A G protein-coupled receptor-like"/>
    <property type="match status" value="1"/>
</dbReference>
<feature type="transmembrane region" description="Helical" evidence="9">
    <location>
        <begin position="6"/>
        <end position="25"/>
    </location>
</feature>
<evidence type="ECO:0000256" key="4">
    <source>
        <dbReference type="ARBA" id="ARBA00022989"/>
    </source>
</evidence>
<dbReference type="PROSITE" id="PS00237">
    <property type="entry name" value="G_PROTEIN_RECEP_F1_1"/>
    <property type="match status" value="1"/>
</dbReference>
<dbReference type="Gene3D" id="1.20.1070.10">
    <property type="entry name" value="Rhodopsin 7-helix transmembrane proteins"/>
    <property type="match status" value="1"/>
</dbReference>
<dbReference type="PROSITE" id="PS50262">
    <property type="entry name" value="G_PROTEIN_RECEP_F1_2"/>
    <property type="match status" value="1"/>
</dbReference>
<dbReference type="AlphaFoldDB" id="A0A9D4ELL4"/>
<reference evidence="11" key="1">
    <citation type="journal article" date="2019" name="bioRxiv">
        <title>The Genome of the Zebra Mussel, Dreissena polymorpha: A Resource for Invasive Species Research.</title>
        <authorList>
            <person name="McCartney M.A."/>
            <person name="Auch B."/>
            <person name="Kono T."/>
            <person name="Mallez S."/>
            <person name="Zhang Y."/>
            <person name="Obille A."/>
            <person name="Becker A."/>
            <person name="Abrahante J.E."/>
            <person name="Garbe J."/>
            <person name="Badalamenti J.P."/>
            <person name="Herman A."/>
            <person name="Mangelson H."/>
            <person name="Liachko I."/>
            <person name="Sullivan S."/>
            <person name="Sone E.D."/>
            <person name="Koren S."/>
            <person name="Silverstein K.A.T."/>
            <person name="Beckman K.B."/>
            <person name="Gohl D.M."/>
        </authorList>
    </citation>
    <scope>NUCLEOTIDE SEQUENCE</scope>
    <source>
        <strain evidence="11">Duluth1</strain>
        <tissue evidence="11">Whole animal</tissue>
    </source>
</reference>
<gene>
    <name evidence="11" type="ORF">DPMN_158036</name>
</gene>
<reference evidence="11" key="2">
    <citation type="submission" date="2020-11" db="EMBL/GenBank/DDBJ databases">
        <authorList>
            <person name="McCartney M.A."/>
            <person name="Auch B."/>
            <person name="Kono T."/>
            <person name="Mallez S."/>
            <person name="Becker A."/>
            <person name="Gohl D.M."/>
            <person name="Silverstein K.A.T."/>
            <person name="Koren S."/>
            <person name="Bechman K.B."/>
            <person name="Herman A."/>
            <person name="Abrahante J.E."/>
            <person name="Garbe J."/>
        </authorList>
    </citation>
    <scope>NUCLEOTIDE SEQUENCE</scope>
    <source>
        <strain evidence="11">Duluth1</strain>
        <tissue evidence="11">Whole animal</tissue>
    </source>
</reference>
<keyword evidence="5" id="KW-0297">G-protein coupled receptor</keyword>
<dbReference type="InterPro" id="IPR017452">
    <property type="entry name" value="GPCR_Rhodpsn_7TM"/>
</dbReference>
<dbReference type="PANTHER" id="PTHR24230">
    <property type="entry name" value="G-PROTEIN COUPLED RECEPTOR"/>
    <property type="match status" value="1"/>
</dbReference>
<dbReference type="PANTHER" id="PTHR24230:SF158">
    <property type="entry name" value="G-PROTEIN COUPLED RECEPTORS FAMILY 1 PROFILE DOMAIN-CONTAINING PROTEIN"/>
    <property type="match status" value="1"/>
</dbReference>
<feature type="transmembrane region" description="Helical" evidence="9">
    <location>
        <begin position="274"/>
        <end position="292"/>
    </location>
</feature>
<feature type="domain" description="G-protein coupled receptors family 1 profile" evidence="10">
    <location>
        <begin position="1"/>
        <end position="328"/>
    </location>
</feature>